<feature type="chain" id="PRO_5046970468" evidence="3">
    <location>
        <begin position="19"/>
        <end position="693"/>
    </location>
</feature>
<keyword evidence="2" id="KW-0812">Transmembrane</keyword>
<evidence type="ECO:0000256" key="1">
    <source>
        <dbReference type="SAM" id="MobiDB-lite"/>
    </source>
</evidence>
<feature type="compositionally biased region" description="Low complexity" evidence="1">
    <location>
        <begin position="566"/>
        <end position="579"/>
    </location>
</feature>
<protein>
    <submittedName>
        <fullName evidence="4">Uncharacterized protein</fullName>
    </submittedName>
</protein>
<comment type="caution">
    <text evidence="4">The sequence shown here is derived from an EMBL/GenBank/DDBJ whole genome shotgun (WGS) entry which is preliminary data.</text>
</comment>
<evidence type="ECO:0000256" key="3">
    <source>
        <dbReference type="SAM" id="SignalP"/>
    </source>
</evidence>
<reference evidence="4 5" key="1">
    <citation type="journal article" date="2022" name="bioRxiv">
        <title>Genomics of Preaxostyla Flagellates Illuminates Evolutionary Transitions and the Path Towards Mitochondrial Loss.</title>
        <authorList>
            <person name="Novak L.V.F."/>
            <person name="Treitli S.C."/>
            <person name="Pyrih J."/>
            <person name="Halakuc P."/>
            <person name="Pipaliya S.V."/>
            <person name="Vacek V."/>
            <person name="Brzon O."/>
            <person name="Soukal P."/>
            <person name="Eme L."/>
            <person name="Dacks J.B."/>
            <person name="Karnkowska A."/>
            <person name="Elias M."/>
            <person name="Hampl V."/>
        </authorList>
    </citation>
    <scope>NUCLEOTIDE SEQUENCE [LARGE SCALE GENOMIC DNA]</scope>
    <source>
        <strain evidence="4">NAU3</strain>
        <tissue evidence="4">Gut</tissue>
    </source>
</reference>
<feature type="signal peptide" evidence="3">
    <location>
        <begin position="1"/>
        <end position="18"/>
    </location>
</feature>
<feature type="region of interest" description="Disordered" evidence="1">
    <location>
        <begin position="657"/>
        <end position="693"/>
    </location>
</feature>
<keyword evidence="3" id="KW-0732">Signal</keyword>
<feature type="compositionally biased region" description="Basic and acidic residues" evidence="1">
    <location>
        <begin position="671"/>
        <end position="693"/>
    </location>
</feature>
<feature type="transmembrane region" description="Helical" evidence="2">
    <location>
        <begin position="626"/>
        <end position="652"/>
    </location>
</feature>
<proteinExistence type="predicted"/>
<sequence length="693" mass="75215">MLLLTFIFTAHSIIDVSTLLNRRSNSDNTVLLGMEKHGSHNHDVRDETVSILGSGLTPMTGLLADTAYLFDMVNTSLTLGNLDLSVSSRYRIAELDSESTLSVLGSTIDLDEEYSPFLTNGGSIRLVDIALRGSSILPELVYSTNVDTHVIGSEITSDGVTVGTSPLFGASSYSVELTHSSFSNIDHVVPNQYNPYQKSQCLKESDFPSFDARTNFAFSKMRNVTDDIYGAITEASLVGDSFVYNTLRSEQQFVKIDVLQANKQYKESVACTAVSDYTVKGFEFDNINASESLPLAGLMFSSLGNVKMTVLSCSFSNINLRDAMVGLMISGNPDPKSSDSSQLIVKDCKYTNCSGVTLFYVMLPYTTIEISNLAMKSCSSYTGCVYLMGSSPDKFSKEGLTFRGCSFENSFSSMESPQMSIMQVLYGGTITLCEQTTFKHCTATYTSMMLMGVTVNIKQTRFVNCSTAYSRAAAGVAVGFKVFVEDVLIQHCKALSSPNGLLISLYYNESIFNELSNVNEEQDYAMKNSYIERDTEDDNSNLDVLFSMPESLLPGGKLDPAKFSKVNSNTGTNTVGSTSADLNSKPESTPEIADESSTVSQKGDDPRTDKKKKDASSSGGGASTGVIVTIVVVVVVVVVLVVVGIIVAVLLVRHNKKKNNKPSDNSKPVSSRKEEMSAPNTRNERSEGVRVIL</sequence>
<evidence type="ECO:0000256" key="2">
    <source>
        <dbReference type="SAM" id="Phobius"/>
    </source>
</evidence>
<dbReference type="SUPFAM" id="SSF51126">
    <property type="entry name" value="Pectin lyase-like"/>
    <property type="match status" value="1"/>
</dbReference>
<dbReference type="InterPro" id="IPR011050">
    <property type="entry name" value="Pectin_lyase_fold/virulence"/>
</dbReference>
<evidence type="ECO:0000313" key="5">
    <source>
        <dbReference type="Proteomes" id="UP001281761"/>
    </source>
</evidence>
<feature type="region of interest" description="Disordered" evidence="1">
    <location>
        <begin position="563"/>
        <end position="621"/>
    </location>
</feature>
<dbReference type="EMBL" id="JARBJD010000143">
    <property type="protein sequence ID" value="KAK2950051.1"/>
    <property type="molecule type" value="Genomic_DNA"/>
</dbReference>
<name>A0ABQ9XIE7_9EUKA</name>
<organism evidence="4 5">
    <name type="scientific">Blattamonas nauphoetae</name>
    <dbReference type="NCBI Taxonomy" id="2049346"/>
    <lineage>
        <taxon>Eukaryota</taxon>
        <taxon>Metamonada</taxon>
        <taxon>Preaxostyla</taxon>
        <taxon>Oxymonadida</taxon>
        <taxon>Blattamonas</taxon>
    </lineage>
</organism>
<keyword evidence="2" id="KW-0472">Membrane</keyword>
<dbReference type="Proteomes" id="UP001281761">
    <property type="component" value="Unassembled WGS sequence"/>
</dbReference>
<feature type="compositionally biased region" description="Basic and acidic residues" evidence="1">
    <location>
        <begin position="602"/>
        <end position="615"/>
    </location>
</feature>
<accession>A0ABQ9XIE7</accession>
<evidence type="ECO:0000313" key="4">
    <source>
        <dbReference type="EMBL" id="KAK2950051.1"/>
    </source>
</evidence>
<gene>
    <name evidence="4" type="ORF">BLNAU_14973</name>
</gene>
<keyword evidence="2" id="KW-1133">Transmembrane helix</keyword>
<keyword evidence="5" id="KW-1185">Reference proteome</keyword>